<evidence type="ECO:0000313" key="3">
    <source>
        <dbReference type="Proteomes" id="UP000269998"/>
    </source>
</evidence>
<name>A0A447G9H2_9MYCO</name>
<proteinExistence type="predicted"/>
<feature type="region of interest" description="Disordered" evidence="1">
    <location>
        <begin position="94"/>
        <end position="118"/>
    </location>
</feature>
<dbReference type="AlphaFoldDB" id="A0A447G9H2"/>
<accession>A0A447G9H2</accession>
<keyword evidence="3" id="KW-1185">Reference proteome</keyword>
<evidence type="ECO:0008006" key="4">
    <source>
        <dbReference type="Google" id="ProtNLM"/>
    </source>
</evidence>
<evidence type="ECO:0000313" key="2">
    <source>
        <dbReference type="EMBL" id="VDM87061.1"/>
    </source>
</evidence>
<organism evidence="2 3">
    <name type="scientific">Mycobacterium basiliense</name>
    <dbReference type="NCBI Taxonomy" id="2094119"/>
    <lineage>
        <taxon>Bacteria</taxon>
        <taxon>Bacillati</taxon>
        <taxon>Actinomycetota</taxon>
        <taxon>Actinomycetes</taxon>
        <taxon>Mycobacteriales</taxon>
        <taxon>Mycobacteriaceae</taxon>
        <taxon>Mycobacterium</taxon>
    </lineage>
</organism>
<gene>
    <name evidence="2" type="ORF">MB901379_00595</name>
</gene>
<evidence type="ECO:0000256" key="1">
    <source>
        <dbReference type="SAM" id="MobiDB-lite"/>
    </source>
</evidence>
<dbReference type="Proteomes" id="UP000269998">
    <property type="component" value="Chromosome"/>
</dbReference>
<dbReference type="EMBL" id="LR130759">
    <property type="protein sequence ID" value="VDM87061.1"/>
    <property type="molecule type" value="Genomic_DNA"/>
</dbReference>
<dbReference type="KEGG" id="mbai:MB901379_00595"/>
<protein>
    <recommendedName>
        <fullName evidence="4">Transposase DDE domain-containing protein</fullName>
    </recommendedName>
</protein>
<reference evidence="3" key="1">
    <citation type="submission" date="2018-02" db="EMBL/GenBank/DDBJ databases">
        <authorList>
            <person name="Seth-Smith MB H."/>
            <person name="Seth-Smith H."/>
        </authorList>
    </citation>
    <scope>NUCLEOTIDE SEQUENCE [LARGE SCALE GENOMIC DNA]</scope>
</reference>
<sequence length="169" mass="18442">MTVLQEELDFCRVQSFQLKVSIDGHGVGSHAGMAMVRELANRTGCRRRSPPRLVDERIAAAHLPGPLAAPTAGQWLHIDIGANLVIDHSDNKELAAPTRKKPTDTTRCRRFGPPPRSRALKRCDTARATHDFATACRTAGVGYSFGYPADWRVQDPVDTPPTSAMAGTR</sequence>